<feature type="compositionally biased region" description="Polar residues" evidence="1">
    <location>
        <begin position="197"/>
        <end position="209"/>
    </location>
</feature>
<dbReference type="InterPro" id="IPR001374">
    <property type="entry name" value="R3H_dom"/>
</dbReference>
<feature type="compositionally biased region" description="Low complexity" evidence="1">
    <location>
        <begin position="10"/>
        <end position="27"/>
    </location>
</feature>
<dbReference type="PROSITE" id="PS51061">
    <property type="entry name" value="R3H"/>
    <property type="match status" value="1"/>
</dbReference>
<feature type="region of interest" description="Disordered" evidence="1">
    <location>
        <begin position="1"/>
        <end position="209"/>
    </location>
</feature>
<feature type="domain" description="G-patch" evidence="2">
    <location>
        <begin position="695"/>
        <end position="737"/>
    </location>
</feature>
<feature type="compositionally biased region" description="Low complexity" evidence="1">
    <location>
        <begin position="142"/>
        <end position="154"/>
    </location>
</feature>
<dbReference type="EMBL" id="JAVHNQ010000001">
    <property type="protein sequence ID" value="KAK6359572.1"/>
    <property type="molecule type" value="Genomic_DNA"/>
</dbReference>
<dbReference type="SMART" id="SM00443">
    <property type="entry name" value="G_patch"/>
    <property type="match status" value="1"/>
</dbReference>
<dbReference type="AlphaFoldDB" id="A0AAV9VFP7"/>
<dbReference type="GO" id="GO:0003676">
    <property type="term" value="F:nucleic acid binding"/>
    <property type="evidence" value="ECO:0007669"/>
    <property type="project" value="UniProtKB-UniRule"/>
</dbReference>
<feature type="compositionally biased region" description="Polar residues" evidence="1">
    <location>
        <begin position="94"/>
        <end position="107"/>
    </location>
</feature>
<evidence type="ECO:0000313" key="4">
    <source>
        <dbReference type="EMBL" id="KAK6359572.1"/>
    </source>
</evidence>
<evidence type="ECO:0000256" key="1">
    <source>
        <dbReference type="SAM" id="MobiDB-lite"/>
    </source>
</evidence>
<evidence type="ECO:0000313" key="5">
    <source>
        <dbReference type="Proteomes" id="UP001375240"/>
    </source>
</evidence>
<proteinExistence type="predicted"/>
<protein>
    <recommendedName>
        <fullName evidence="6">Protein SQS1</fullName>
    </recommendedName>
</protein>
<feature type="compositionally biased region" description="Basic and acidic residues" evidence="1">
    <location>
        <begin position="71"/>
        <end position="86"/>
    </location>
</feature>
<sequence length="737" mass="80764">MARRKPSRQSPSHHANNNRSSSRSHPSTPQNGRRGNAQRMLLLGQDFGLSMYNNPGPSRGHHNFTLAQEARNTEEHFYRQHGDRKLRQMGITFVSPQDPQDPESQIGSQQPSTSPSSEETPSNPTQSPPINTSVTTLAPATSSELNSSSVDSQSVAAAPETMKIERPVTPPRRSTTDVSSPGEEVVFVPRNRRRNPTAQAEQQKQPSKTVLEQVVVQSNIMMTKSSANIDKPFGPRKLDFELQSTNAGQSTSKNQKKTRRGAKYTEDEEIDDEADAIMNDYIRNLQENGEAVDDLFSLRLLGNQLPDVDSDEHHLPSNNPQAPDEEASSDTSSTKSDEDGLEWSVHTAVVTGKRYGDSGVEYLFKPAGSTLEEAIWLGGADMTHEIQHLIDHFEAGLGDIDMPGWNETQDETLAMLLQQEEEDTEDEGFDLDDMIKMMNGKQNKRGIFPNASKLADAYDDFDIMDRERASLAGPSKRKSRKCNIGQIPPQFLANQEMDEEEYEIHAQLDRFIASDRERKRIRKQEREELRQAGLLGNNKASKPGSMDIKSFAPHSSPLSQVHSLVTSFLMNGFADRLTLPPMSKADRVHIHMIASKFNLSSKSQGKGDGRFPVLNKTKRTTVYEGDEPAIARTLDSLARRFARNRSFGGNFPVPRHGGGPGGGRGGGSGGGGGGGGIIHNRDGMIVGTGAAEIGQGNKGYEMLARMGWTTGTGLGSNRSGILDPVQAIVKNSRTGLG</sequence>
<dbReference type="Proteomes" id="UP001375240">
    <property type="component" value="Unassembled WGS sequence"/>
</dbReference>
<dbReference type="InterPro" id="IPR000467">
    <property type="entry name" value="G_patch_dom"/>
</dbReference>
<dbReference type="InterPro" id="IPR036867">
    <property type="entry name" value="R3H_dom_sf"/>
</dbReference>
<dbReference type="Pfam" id="PF01424">
    <property type="entry name" value="R3H"/>
    <property type="match status" value="1"/>
</dbReference>
<accession>A0AAV9VFP7</accession>
<feature type="region of interest" description="Disordered" evidence="1">
    <location>
        <begin position="646"/>
        <end position="676"/>
    </location>
</feature>
<dbReference type="InterPro" id="IPR051189">
    <property type="entry name" value="Splicing_assoc_domain"/>
</dbReference>
<dbReference type="Pfam" id="PF01585">
    <property type="entry name" value="G-patch"/>
    <property type="match status" value="1"/>
</dbReference>
<feature type="compositionally biased region" description="Polar residues" evidence="1">
    <location>
        <begin position="243"/>
        <end position="253"/>
    </location>
</feature>
<feature type="domain" description="R3H" evidence="3">
    <location>
        <begin position="555"/>
        <end position="618"/>
    </location>
</feature>
<feature type="compositionally biased region" description="Gly residues" evidence="1">
    <location>
        <begin position="656"/>
        <end position="676"/>
    </location>
</feature>
<feature type="region of interest" description="Disordered" evidence="1">
    <location>
        <begin position="243"/>
        <end position="268"/>
    </location>
</feature>
<feature type="compositionally biased region" description="Low complexity" evidence="1">
    <location>
        <begin position="108"/>
        <end position="129"/>
    </location>
</feature>
<organism evidence="4 5">
    <name type="scientific">Orbilia brochopaga</name>
    <dbReference type="NCBI Taxonomy" id="3140254"/>
    <lineage>
        <taxon>Eukaryota</taxon>
        <taxon>Fungi</taxon>
        <taxon>Dikarya</taxon>
        <taxon>Ascomycota</taxon>
        <taxon>Pezizomycotina</taxon>
        <taxon>Orbiliomycetes</taxon>
        <taxon>Orbiliales</taxon>
        <taxon>Orbiliaceae</taxon>
        <taxon>Orbilia</taxon>
    </lineage>
</organism>
<dbReference type="Gene3D" id="3.30.1370.50">
    <property type="entry name" value="R3H-like domain"/>
    <property type="match status" value="1"/>
</dbReference>
<dbReference type="PROSITE" id="PS50174">
    <property type="entry name" value="G_PATCH"/>
    <property type="match status" value="1"/>
</dbReference>
<feature type="compositionally biased region" description="Polar residues" evidence="1">
    <location>
        <begin position="130"/>
        <end position="141"/>
    </location>
</feature>
<gene>
    <name evidence="4" type="ORF">TWF696_000724</name>
</gene>
<keyword evidence="5" id="KW-1185">Reference proteome</keyword>
<dbReference type="SUPFAM" id="SSF82708">
    <property type="entry name" value="R3H domain"/>
    <property type="match status" value="1"/>
</dbReference>
<name>A0AAV9VFP7_9PEZI</name>
<feature type="region of interest" description="Disordered" evidence="1">
    <location>
        <begin position="307"/>
        <end position="340"/>
    </location>
</feature>
<comment type="caution">
    <text evidence="4">The sequence shown here is derived from an EMBL/GenBank/DDBJ whole genome shotgun (WGS) entry which is preliminary data.</text>
</comment>
<evidence type="ECO:0000259" key="3">
    <source>
        <dbReference type="PROSITE" id="PS51061"/>
    </source>
</evidence>
<dbReference type="PANTHER" id="PTHR14195">
    <property type="entry name" value="G PATCH DOMAIN CONTAINING PROTEIN 2"/>
    <property type="match status" value="1"/>
</dbReference>
<evidence type="ECO:0008006" key="6">
    <source>
        <dbReference type="Google" id="ProtNLM"/>
    </source>
</evidence>
<evidence type="ECO:0000259" key="2">
    <source>
        <dbReference type="PROSITE" id="PS50174"/>
    </source>
</evidence>
<dbReference type="SMART" id="SM00393">
    <property type="entry name" value="R3H"/>
    <property type="match status" value="1"/>
</dbReference>
<reference evidence="4 5" key="1">
    <citation type="submission" date="2019-10" db="EMBL/GenBank/DDBJ databases">
        <authorList>
            <person name="Palmer J.M."/>
        </authorList>
    </citation>
    <scope>NUCLEOTIDE SEQUENCE [LARGE SCALE GENOMIC DNA]</scope>
    <source>
        <strain evidence="4 5">TWF696</strain>
    </source>
</reference>